<feature type="binding site" evidence="16">
    <location>
        <position position="63"/>
    </location>
    <ligand>
        <name>[4Fe-4S] cluster</name>
        <dbReference type="ChEBI" id="CHEBI:49883"/>
        <note>4Fe-4S-S-AdoMet</note>
    </ligand>
</feature>
<proteinExistence type="inferred from homology"/>
<evidence type="ECO:0000256" key="15">
    <source>
        <dbReference type="PIRSR" id="PIRSR000167-1"/>
    </source>
</evidence>
<dbReference type="InterPro" id="IPR058240">
    <property type="entry name" value="rSAM_sf"/>
</dbReference>
<feature type="binding site" evidence="15">
    <location>
        <position position="113"/>
    </location>
    <ligand>
        <name>S-adenosyl-L-methionine</name>
        <dbReference type="ChEBI" id="CHEBI:59789"/>
        <label>1</label>
    </ligand>
</feature>
<dbReference type="STRING" id="442341.SAMN04487959_111118"/>
<dbReference type="InterPro" id="IPR004558">
    <property type="entry name" value="Coprogen_oxidase_HemN"/>
</dbReference>
<evidence type="ECO:0000256" key="7">
    <source>
        <dbReference type="ARBA" id="ARBA00022691"/>
    </source>
</evidence>
<dbReference type="UniPathway" id="UPA00251">
    <property type="reaction ID" value="UER00323"/>
</dbReference>
<evidence type="ECO:0000256" key="6">
    <source>
        <dbReference type="ARBA" id="ARBA00022490"/>
    </source>
</evidence>
<sequence length="459" mass="51195">MDRFTPSDLALLATYDQPAPRYATYPRPARFDEGVSVRDYRQAARASNEDPIPKPLAVHVPFCLRRSYCRDDKDTAPRAQRADQYLSYLTREIALHAALYDRDRQVEQLSLGGGMPALFSDAQLADLLGAVHRHFGLRRGRAHDFALQVGPNGVALKRIATLAQLGFNRLSVVVHDLDPPVQRAMGHRQDAATLAGLFTAARRAHIPTLGVVLSLGLPGQTLAGLSTTLTTLLALRPERIDLSRYSHRPGLPGDRQRGAGVVLPTREQRLAMLDMAVSHLEASGYVRVGMAQFVRPDDALAVAYREGRLRHDVNGDTEQPDADLIGLGMAAISKVGEGYYQNARELPRYFARLDSGELPIWRGHELSADDRLRRDVIQRLLCQGEVDFSALEKRHRIVFRNYFAAELIALERFIRDGLVVLRRGSLALTRQGWLLANRVAMLFDRELSGLAPVRLQIVR</sequence>
<dbReference type="RefSeq" id="WP_092847867.1">
    <property type="nucleotide sequence ID" value="NZ_FOPY01000011.1"/>
</dbReference>
<comment type="cofactor">
    <cofactor evidence="14 16">
        <name>[4Fe-4S] cluster</name>
        <dbReference type="ChEBI" id="CHEBI:49883"/>
    </cofactor>
    <text evidence="14 16">Binds 1 [4Fe-4S] cluster. The cluster is coordinated with 3 cysteines and an exchangeable S-adenosyl-L-methionine.</text>
</comment>
<evidence type="ECO:0000256" key="9">
    <source>
        <dbReference type="ARBA" id="ARBA00023002"/>
    </source>
</evidence>
<evidence type="ECO:0000256" key="5">
    <source>
        <dbReference type="ARBA" id="ARBA00022485"/>
    </source>
</evidence>
<evidence type="ECO:0000313" key="19">
    <source>
        <dbReference type="Proteomes" id="UP000199040"/>
    </source>
</evidence>
<keyword evidence="19" id="KW-1185">Reference proteome</keyword>
<keyword evidence="12 14" id="KW-0627">Porphyrin biosynthesis</keyword>
<accession>A0A1I3DLI6</accession>
<name>A0A1I3DLI6_9GAMM</name>
<evidence type="ECO:0000256" key="8">
    <source>
        <dbReference type="ARBA" id="ARBA00022723"/>
    </source>
</evidence>
<dbReference type="SUPFAM" id="SSF102114">
    <property type="entry name" value="Radical SAM enzymes"/>
    <property type="match status" value="1"/>
</dbReference>
<evidence type="ECO:0000313" key="18">
    <source>
        <dbReference type="EMBL" id="SFH87622.1"/>
    </source>
</evidence>
<keyword evidence="5 14" id="KW-0004">4Fe-4S</keyword>
<dbReference type="GO" id="GO:0051539">
    <property type="term" value="F:4 iron, 4 sulfur cluster binding"/>
    <property type="evidence" value="ECO:0007669"/>
    <property type="project" value="UniProtKB-KW"/>
</dbReference>
<feature type="binding site" evidence="16">
    <location>
        <position position="69"/>
    </location>
    <ligand>
        <name>[4Fe-4S] cluster</name>
        <dbReference type="ChEBI" id="CHEBI:49883"/>
        <note>4Fe-4S-S-AdoMet</note>
    </ligand>
</feature>
<dbReference type="PANTHER" id="PTHR13932">
    <property type="entry name" value="COPROPORPHYRINIGEN III OXIDASE"/>
    <property type="match status" value="1"/>
</dbReference>
<evidence type="ECO:0000256" key="16">
    <source>
        <dbReference type="PIRSR" id="PIRSR000167-2"/>
    </source>
</evidence>
<dbReference type="EMBL" id="FOPY01000011">
    <property type="protein sequence ID" value="SFH87622.1"/>
    <property type="molecule type" value="Genomic_DNA"/>
</dbReference>
<dbReference type="NCBIfam" id="TIGR00538">
    <property type="entry name" value="hemN"/>
    <property type="match status" value="1"/>
</dbReference>
<protein>
    <recommendedName>
        <fullName evidence="14">Coproporphyrinogen-III oxidase</fullName>
        <ecNumber evidence="14">1.3.98.3</ecNumber>
    </recommendedName>
</protein>
<comment type="pathway">
    <text evidence="2 14">Porphyrin-containing compound metabolism; protoporphyrin-IX biosynthesis; protoporphyrinogen-IX from coproporphyrinogen-III (AdoMet route): step 1/1.</text>
</comment>
<dbReference type="PROSITE" id="PS51918">
    <property type="entry name" value="RADICAL_SAM"/>
    <property type="match status" value="1"/>
</dbReference>
<evidence type="ECO:0000256" key="1">
    <source>
        <dbReference type="ARBA" id="ARBA00004496"/>
    </source>
</evidence>
<organism evidence="18 19">
    <name type="scientific">Modicisalibacter xianhensis</name>
    <dbReference type="NCBI Taxonomy" id="442341"/>
    <lineage>
        <taxon>Bacteria</taxon>
        <taxon>Pseudomonadati</taxon>
        <taxon>Pseudomonadota</taxon>
        <taxon>Gammaproteobacteria</taxon>
        <taxon>Oceanospirillales</taxon>
        <taxon>Halomonadaceae</taxon>
        <taxon>Modicisalibacter</taxon>
    </lineage>
</organism>
<dbReference type="InterPro" id="IPR010723">
    <property type="entry name" value="HemN_C"/>
</dbReference>
<feature type="domain" description="Radical SAM core" evidence="17">
    <location>
        <begin position="48"/>
        <end position="283"/>
    </location>
</feature>
<dbReference type="GO" id="GO:0005737">
    <property type="term" value="C:cytoplasm"/>
    <property type="evidence" value="ECO:0007669"/>
    <property type="project" value="UniProtKB-SubCell"/>
</dbReference>
<dbReference type="PIRSF" id="PIRSF000167">
    <property type="entry name" value="HemN"/>
    <property type="match status" value="1"/>
</dbReference>
<evidence type="ECO:0000256" key="2">
    <source>
        <dbReference type="ARBA" id="ARBA00004785"/>
    </source>
</evidence>
<gene>
    <name evidence="18" type="ORF">SAMN04487959_111118</name>
</gene>
<dbReference type="GO" id="GO:0051989">
    <property type="term" value="F:coproporphyrinogen dehydrogenase activity"/>
    <property type="evidence" value="ECO:0007669"/>
    <property type="project" value="UniProtKB-EC"/>
</dbReference>
<dbReference type="Proteomes" id="UP000199040">
    <property type="component" value="Unassembled WGS sequence"/>
</dbReference>
<dbReference type="InterPro" id="IPR034505">
    <property type="entry name" value="Coproporphyrinogen-III_oxidase"/>
</dbReference>
<reference evidence="18 19" key="1">
    <citation type="submission" date="2016-10" db="EMBL/GenBank/DDBJ databases">
        <authorList>
            <person name="de Groot N.N."/>
        </authorList>
    </citation>
    <scope>NUCLEOTIDE SEQUENCE [LARGE SCALE GENOMIC DNA]</scope>
    <source>
        <strain evidence="18 19">CGMCC 1.6848</strain>
    </source>
</reference>
<dbReference type="PANTHER" id="PTHR13932:SF6">
    <property type="entry name" value="OXYGEN-INDEPENDENT COPROPORPHYRINOGEN III OXIDASE"/>
    <property type="match status" value="1"/>
</dbReference>
<dbReference type="AlphaFoldDB" id="A0A1I3DLI6"/>
<feature type="binding site" evidence="15">
    <location>
        <position position="332"/>
    </location>
    <ligand>
        <name>S-adenosyl-L-methionine</name>
        <dbReference type="ChEBI" id="CHEBI:59789"/>
        <label>1</label>
    </ligand>
</feature>
<dbReference type="EC" id="1.3.98.3" evidence="14"/>
<evidence type="ECO:0000256" key="12">
    <source>
        <dbReference type="ARBA" id="ARBA00023244"/>
    </source>
</evidence>
<keyword evidence="8 14" id="KW-0479">Metal-binding</keyword>
<dbReference type="Pfam" id="PF04055">
    <property type="entry name" value="Radical_SAM"/>
    <property type="match status" value="1"/>
</dbReference>
<keyword evidence="7 14" id="KW-0949">S-adenosyl-L-methionine</keyword>
<keyword evidence="10 14" id="KW-0408">Iron</keyword>
<dbReference type="InterPro" id="IPR007197">
    <property type="entry name" value="rSAM"/>
</dbReference>
<keyword evidence="11 14" id="KW-0411">Iron-sulfur</keyword>
<dbReference type="GO" id="GO:0004109">
    <property type="term" value="F:coproporphyrinogen oxidase activity"/>
    <property type="evidence" value="ECO:0007669"/>
    <property type="project" value="InterPro"/>
</dbReference>
<comment type="subunit">
    <text evidence="4">Monomer.</text>
</comment>
<comment type="subcellular location">
    <subcellularLocation>
        <location evidence="1 14">Cytoplasm</location>
    </subcellularLocation>
</comment>
<evidence type="ECO:0000256" key="14">
    <source>
        <dbReference type="PIRNR" id="PIRNR000167"/>
    </source>
</evidence>
<dbReference type="SMART" id="SM00729">
    <property type="entry name" value="Elp3"/>
    <property type="match status" value="1"/>
</dbReference>
<evidence type="ECO:0000259" key="17">
    <source>
        <dbReference type="PROSITE" id="PS51918"/>
    </source>
</evidence>
<evidence type="ECO:0000256" key="10">
    <source>
        <dbReference type="ARBA" id="ARBA00023004"/>
    </source>
</evidence>
<dbReference type="GO" id="GO:0006782">
    <property type="term" value="P:protoporphyrinogen IX biosynthetic process"/>
    <property type="evidence" value="ECO:0007669"/>
    <property type="project" value="UniProtKB-UniPathway"/>
</dbReference>
<evidence type="ECO:0000256" key="4">
    <source>
        <dbReference type="ARBA" id="ARBA00011245"/>
    </source>
</evidence>
<evidence type="ECO:0000256" key="11">
    <source>
        <dbReference type="ARBA" id="ARBA00023014"/>
    </source>
</evidence>
<keyword evidence="6 14" id="KW-0963">Cytoplasm</keyword>
<keyword evidence="9 14" id="KW-0560">Oxidoreductase</keyword>
<dbReference type="Gene3D" id="1.10.10.920">
    <property type="match status" value="1"/>
</dbReference>
<comment type="catalytic activity">
    <reaction evidence="13 14">
        <text>coproporphyrinogen III + 2 S-adenosyl-L-methionine = protoporphyrinogen IX + 2 5'-deoxyadenosine + 2 L-methionine + 2 CO2</text>
        <dbReference type="Rhea" id="RHEA:15425"/>
        <dbReference type="ChEBI" id="CHEBI:16526"/>
        <dbReference type="ChEBI" id="CHEBI:17319"/>
        <dbReference type="ChEBI" id="CHEBI:57307"/>
        <dbReference type="ChEBI" id="CHEBI:57309"/>
        <dbReference type="ChEBI" id="CHEBI:57844"/>
        <dbReference type="ChEBI" id="CHEBI:59789"/>
        <dbReference type="EC" id="1.3.98.3"/>
    </reaction>
</comment>
<evidence type="ECO:0000256" key="13">
    <source>
        <dbReference type="ARBA" id="ARBA00048321"/>
    </source>
</evidence>
<comment type="similarity">
    <text evidence="3 14">Belongs to the anaerobic coproporphyrinogen-III oxidase family.</text>
</comment>
<dbReference type="Pfam" id="PF06969">
    <property type="entry name" value="HemN_C"/>
    <property type="match status" value="1"/>
</dbReference>
<dbReference type="GO" id="GO:0046872">
    <property type="term" value="F:metal ion binding"/>
    <property type="evidence" value="ECO:0007669"/>
    <property type="project" value="UniProtKB-KW"/>
</dbReference>
<evidence type="ECO:0000256" key="3">
    <source>
        <dbReference type="ARBA" id="ARBA00005493"/>
    </source>
</evidence>
<dbReference type="InterPro" id="IPR006638">
    <property type="entry name" value="Elp3/MiaA/NifB-like_rSAM"/>
</dbReference>